<evidence type="ECO:0000313" key="3">
    <source>
        <dbReference type="Proteomes" id="UP000177652"/>
    </source>
</evidence>
<feature type="transmembrane region" description="Helical" evidence="1">
    <location>
        <begin position="12"/>
        <end position="32"/>
    </location>
</feature>
<dbReference type="STRING" id="1798497.A3D71_04505"/>
<protein>
    <submittedName>
        <fullName evidence="2">Uncharacterized protein</fullName>
    </submittedName>
</protein>
<keyword evidence="1" id="KW-0812">Transmembrane</keyword>
<feature type="transmembrane region" description="Helical" evidence="1">
    <location>
        <begin position="151"/>
        <end position="169"/>
    </location>
</feature>
<evidence type="ECO:0000313" key="2">
    <source>
        <dbReference type="EMBL" id="OGG65776.1"/>
    </source>
</evidence>
<sequence>MSTFFQWCRRNAALLAATAVIIFGLAYSPWFAGLLATDLAGRLADGLVSLLPWMAYVPRKLLLLLFFFVEVVLAIFLLRHFFKLAHRAMPERPDLSKLSPEELQHRRNRGYVTTWVFGGALASFTFALLTFGVEVAAYYAKWIPADAMWTIASKVWPIVCLLEVFMQVVPMNVRRQTQGWDIVADQWTSHFPWTACVSVFVAMIFGGFNLGEAGWWILAESFGTALIELQLLALSNKLIAAARGEEKVA</sequence>
<keyword evidence="1" id="KW-0472">Membrane</keyword>
<evidence type="ECO:0000256" key="1">
    <source>
        <dbReference type="SAM" id="Phobius"/>
    </source>
</evidence>
<dbReference type="Proteomes" id="UP000177652">
    <property type="component" value="Unassembled WGS sequence"/>
</dbReference>
<proteinExistence type="predicted"/>
<feature type="transmembrane region" description="Helical" evidence="1">
    <location>
        <begin position="115"/>
        <end position="139"/>
    </location>
</feature>
<gene>
    <name evidence="2" type="ORF">A3D71_04505</name>
</gene>
<feature type="transmembrane region" description="Helical" evidence="1">
    <location>
        <begin position="190"/>
        <end position="208"/>
    </location>
</feature>
<name>A0A1F6DWK6_9BACT</name>
<organism evidence="2 3">
    <name type="scientific">Candidatus Kaiserbacteria bacterium RIFCSPHIGHO2_02_FULL_55_20</name>
    <dbReference type="NCBI Taxonomy" id="1798497"/>
    <lineage>
        <taxon>Bacteria</taxon>
        <taxon>Candidatus Kaiseribacteriota</taxon>
    </lineage>
</organism>
<dbReference type="AlphaFoldDB" id="A0A1F6DWK6"/>
<reference evidence="2 3" key="1">
    <citation type="journal article" date="2016" name="Nat. Commun.">
        <title>Thousands of microbial genomes shed light on interconnected biogeochemical processes in an aquifer system.</title>
        <authorList>
            <person name="Anantharaman K."/>
            <person name="Brown C.T."/>
            <person name="Hug L.A."/>
            <person name="Sharon I."/>
            <person name="Castelle C.J."/>
            <person name="Probst A.J."/>
            <person name="Thomas B.C."/>
            <person name="Singh A."/>
            <person name="Wilkins M.J."/>
            <person name="Karaoz U."/>
            <person name="Brodie E.L."/>
            <person name="Williams K.H."/>
            <person name="Hubbard S.S."/>
            <person name="Banfield J.F."/>
        </authorList>
    </citation>
    <scope>NUCLEOTIDE SEQUENCE [LARGE SCALE GENOMIC DNA]</scope>
</reference>
<keyword evidence="1" id="KW-1133">Transmembrane helix</keyword>
<feature type="transmembrane region" description="Helical" evidence="1">
    <location>
        <begin position="61"/>
        <end position="82"/>
    </location>
</feature>
<comment type="caution">
    <text evidence="2">The sequence shown here is derived from an EMBL/GenBank/DDBJ whole genome shotgun (WGS) entry which is preliminary data.</text>
</comment>
<dbReference type="EMBL" id="MFLK01000031">
    <property type="protein sequence ID" value="OGG65776.1"/>
    <property type="molecule type" value="Genomic_DNA"/>
</dbReference>
<accession>A0A1F6DWK6</accession>